<dbReference type="EMBL" id="JACHJB010000001">
    <property type="protein sequence ID" value="MBB6343690.1"/>
    <property type="molecule type" value="Genomic_DNA"/>
</dbReference>
<dbReference type="SUPFAM" id="SSF109854">
    <property type="entry name" value="DinB/YfiT-like putative metalloenzymes"/>
    <property type="match status" value="1"/>
</dbReference>
<dbReference type="GO" id="GO:0003700">
    <property type="term" value="F:DNA-binding transcription factor activity"/>
    <property type="evidence" value="ECO:0007669"/>
    <property type="project" value="InterPro"/>
</dbReference>
<gene>
    <name evidence="5" type="ORF">FHU36_000199</name>
</gene>
<dbReference type="NCBIfam" id="TIGR03086">
    <property type="entry name" value="TIGR03086 family metal-binding protein"/>
    <property type="match status" value="1"/>
</dbReference>
<dbReference type="PANTHER" id="PTHR46796:SF13">
    <property type="entry name" value="HTH-TYPE TRANSCRIPTIONAL ACTIVATOR RHAS"/>
    <property type="match status" value="1"/>
</dbReference>
<comment type="caution">
    <text evidence="5">The sequence shown here is derived from an EMBL/GenBank/DDBJ whole genome shotgun (WGS) entry which is preliminary data.</text>
</comment>
<evidence type="ECO:0000256" key="2">
    <source>
        <dbReference type="ARBA" id="ARBA00023125"/>
    </source>
</evidence>
<dbReference type="InterPro" id="IPR018060">
    <property type="entry name" value="HTH_AraC"/>
</dbReference>
<dbReference type="NCBIfam" id="TIGR03083">
    <property type="entry name" value="maleylpyruvate isomerase family mycothiol-dependent enzyme"/>
    <property type="match status" value="1"/>
</dbReference>
<evidence type="ECO:0000256" key="1">
    <source>
        <dbReference type="ARBA" id="ARBA00023015"/>
    </source>
</evidence>
<keyword evidence="1" id="KW-0805">Transcription regulation</keyword>
<dbReference type="InterPro" id="IPR024344">
    <property type="entry name" value="MDMPI_metal-binding"/>
</dbReference>
<evidence type="ECO:0000313" key="6">
    <source>
        <dbReference type="Proteomes" id="UP000583800"/>
    </source>
</evidence>
<feature type="domain" description="HTH araC/xylS-type" evidence="4">
    <location>
        <begin position="95"/>
        <end position="193"/>
    </location>
</feature>
<evidence type="ECO:0000313" key="5">
    <source>
        <dbReference type="EMBL" id="MBB6343690.1"/>
    </source>
</evidence>
<dbReference type="InterPro" id="IPR032783">
    <property type="entry name" value="AraC_lig"/>
</dbReference>
<dbReference type="SUPFAM" id="SSF46689">
    <property type="entry name" value="Homeodomain-like"/>
    <property type="match status" value="2"/>
</dbReference>
<dbReference type="Pfam" id="PF11716">
    <property type="entry name" value="MDMPI_N"/>
    <property type="match status" value="1"/>
</dbReference>
<dbReference type="SMART" id="SM00342">
    <property type="entry name" value="HTH_ARAC"/>
    <property type="match status" value="1"/>
</dbReference>
<name>A0A7X0BVP7_9ACTN</name>
<dbReference type="Pfam" id="PF12833">
    <property type="entry name" value="HTH_18"/>
    <property type="match status" value="1"/>
</dbReference>
<dbReference type="Pfam" id="PF12852">
    <property type="entry name" value="Cupin_6"/>
    <property type="match status" value="1"/>
</dbReference>
<dbReference type="InterPro" id="IPR050204">
    <property type="entry name" value="AraC_XylS_family_regulators"/>
</dbReference>
<dbReference type="GO" id="GO:0043565">
    <property type="term" value="F:sequence-specific DNA binding"/>
    <property type="evidence" value="ECO:0007669"/>
    <property type="project" value="InterPro"/>
</dbReference>
<reference evidence="5 6" key="1">
    <citation type="submission" date="2020-08" db="EMBL/GenBank/DDBJ databases">
        <title>Sequencing the genomes of 1000 actinobacteria strains.</title>
        <authorList>
            <person name="Klenk H.-P."/>
        </authorList>
    </citation>
    <scope>NUCLEOTIDE SEQUENCE [LARGE SCALE GENOMIC DNA]</scope>
    <source>
        <strain evidence="5 6">DSM 45913</strain>
    </source>
</reference>
<organism evidence="5 6">
    <name type="scientific">Nonomuraea muscovyensis</name>
    <dbReference type="NCBI Taxonomy" id="1124761"/>
    <lineage>
        <taxon>Bacteria</taxon>
        <taxon>Bacillati</taxon>
        <taxon>Actinomycetota</taxon>
        <taxon>Actinomycetes</taxon>
        <taxon>Streptosporangiales</taxon>
        <taxon>Streptosporangiaceae</taxon>
        <taxon>Nonomuraea</taxon>
    </lineage>
</organism>
<dbReference type="InterPro" id="IPR009057">
    <property type="entry name" value="Homeodomain-like_sf"/>
</dbReference>
<accession>A0A7X0BVP7</accession>
<keyword evidence="6" id="KW-1185">Reference proteome</keyword>
<keyword evidence="2" id="KW-0238">DNA-binding</keyword>
<dbReference type="Gene3D" id="1.10.10.60">
    <property type="entry name" value="Homeodomain-like"/>
    <property type="match status" value="2"/>
</dbReference>
<evidence type="ECO:0000256" key="3">
    <source>
        <dbReference type="ARBA" id="ARBA00023163"/>
    </source>
</evidence>
<dbReference type="PANTHER" id="PTHR46796">
    <property type="entry name" value="HTH-TYPE TRANSCRIPTIONAL ACTIVATOR RHAS-RELATED"/>
    <property type="match status" value="1"/>
</dbReference>
<protein>
    <submittedName>
        <fullName evidence="5">Uncharacterized protein (TIGR03086 family)</fullName>
    </submittedName>
</protein>
<proteinExistence type="predicted"/>
<sequence length="417" mass="44383">MLCGAYRLSRARAHPLLTGLPDVVHLPARLGSHPTLRAAVELLGDELERPGPGSDAVVPALLDTLLLNILRAWLRDHAGHAATGWAAALAGPAIADALHALHHDPAHPWTVEELGARAGLSRAAFARRFAMVVGQPPLAYLTWWRMTIAGRLLATTDLPLRLVARRGGYASEFAFAKAFKREYGMSPGMSSLGASTYWNKAFRSDRVNTVTEKKGHTPMSTPIVTGWAVLDYSHQALRAAVQGVPAGGWELPTPCAQWNVTQVLQHAAGDQIGFASFLTGEPGPADNPFAPSGTLAEEPAAYLEAALERSAKAWAGVDRAAAEVPVPVPPNKLTPEVGAGACALDAAVHAWDIAMATGQPTTLTREYAVELLAVARQIVEPLRAYGAYAAALEPRDGDDEVAELLRYLGRDPEWSAA</sequence>
<dbReference type="GO" id="GO:0046872">
    <property type="term" value="F:metal ion binding"/>
    <property type="evidence" value="ECO:0007669"/>
    <property type="project" value="InterPro"/>
</dbReference>
<dbReference type="Gene3D" id="1.20.120.450">
    <property type="entry name" value="dinb family like domain"/>
    <property type="match status" value="1"/>
</dbReference>
<dbReference type="AlphaFoldDB" id="A0A7X0BVP7"/>
<dbReference type="InterPro" id="IPR017520">
    <property type="entry name" value="CHP03086"/>
</dbReference>
<keyword evidence="3" id="KW-0804">Transcription</keyword>
<dbReference type="Proteomes" id="UP000583800">
    <property type="component" value="Unassembled WGS sequence"/>
</dbReference>
<dbReference type="InterPro" id="IPR034660">
    <property type="entry name" value="DinB/YfiT-like"/>
</dbReference>
<evidence type="ECO:0000259" key="4">
    <source>
        <dbReference type="PROSITE" id="PS01124"/>
    </source>
</evidence>
<dbReference type="PROSITE" id="PS01124">
    <property type="entry name" value="HTH_ARAC_FAMILY_2"/>
    <property type="match status" value="1"/>
</dbReference>
<dbReference type="InterPro" id="IPR017517">
    <property type="entry name" value="Maleyloyr_isom"/>
</dbReference>